<organism evidence="1 2">
    <name type="scientific">Panaeolus cyanescens</name>
    <dbReference type="NCBI Taxonomy" id="181874"/>
    <lineage>
        <taxon>Eukaryota</taxon>
        <taxon>Fungi</taxon>
        <taxon>Dikarya</taxon>
        <taxon>Basidiomycota</taxon>
        <taxon>Agaricomycotina</taxon>
        <taxon>Agaricomycetes</taxon>
        <taxon>Agaricomycetidae</taxon>
        <taxon>Agaricales</taxon>
        <taxon>Agaricineae</taxon>
        <taxon>Galeropsidaceae</taxon>
        <taxon>Panaeolus</taxon>
    </lineage>
</organism>
<dbReference type="AlphaFoldDB" id="A0A409VKP4"/>
<dbReference type="Proteomes" id="UP000284842">
    <property type="component" value="Unassembled WGS sequence"/>
</dbReference>
<name>A0A409VKP4_9AGAR</name>
<sequence length="161" mass="17987">MSTSATDAQSTVAESTEQLKRAPLCYIAGPKHCPGVRNTIGPNGKPIRRLAYAIPVMSADIVRFIDKYWPDPKELEGIVRPQKLSLLAEHFPGRPDETKSIAIIYLDWKAGQSCESFGVVIGKNDSEESIKKAEASQDIVRKIQDYFGTNAEPGWYKYHKF</sequence>
<gene>
    <name evidence="1" type="ORF">CVT24_008689</name>
</gene>
<evidence type="ECO:0000313" key="2">
    <source>
        <dbReference type="Proteomes" id="UP000284842"/>
    </source>
</evidence>
<protein>
    <submittedName>
        <fullName evidence="1">Uncharacterized protein</fullName>
    </submittedName>
</protein>
<keyword evidence="2" id="KW-1185">Reference proteome</keyword>
<dbReference type="InParanoid" id="A0A409VKP4"/>
<reference evidence="1 2" key="1">
    <citation type="journal article" date="2018" name="Evol. Lett.">
        <title>Horizontal gene cluster transfer increased hallucinogenic mushroom diversity.</title>
        <authorList>
            <person name="Reynolds H.T."/>
            <person name="Vijayakumar V."/>
            <person name="Gluck-Thaler E."/>
            <person name="Korotkin H.B."/>
            <person name="Matheny P.B."/>
            <person name="Slot J.C."/>
        </authorList>
    </citation>
    <scope>NUCLEOTIDE SEQUENCE [LARGE SCALE GENOMIC DNA]</scope>
    <source>
        <strain evidence="1 2">2629</strain>
    </source>
</reference>
<proteinExistence type="predicted"/>
<dbReference type="OrthoDB" id="3063263at2759"/>
<accession>A0A409VKP4</accession>
<comment type="caution">
    <text evidence="1">The sequence shown here is derived from an EMBL/GenBank/DDBJ whole genome shotgun (WGS) entry which is preliminary data.</text>
</comment>
<dbReference type="EMBL" id="NHTK01006033">
    <property type="protein sequence ID" value="PPQ66830.1"/>
    <property type="molecule type" value="Genomic_DNA"/>
</dbReference>
<evidence type="ECO:0000313" key="1">
    <source>
        <dbReference type="EMBL" id="PPQ66830.1"/>
    </source>
</evidence>